<dbReference type="Gene3D" id="3.20.20.140">
    <property type="entry name" value="Metal-dependent hydrolases"/>
    <property type="match status" value="1"/>
</dbReference>
<evidence type="ECO:0000313" key="1">
    <source>
        <dbReference type="EMBL" id="GAA5128086.1"/>
    </source>
</evidence>
<organism evidence="1 2">
    <name type="scientific">Pseudonocardia adelaidensis</name>
    <dbReference type="NCBI Taxonomy" id="648754"/>
    <lineage>
        <taxon>Bacteria</taxon>
        <taxon>Bacillati</taxon>
        <taxon>Actinomycetota</taxon>
        <taxon>Actinomycetes</taxon>
        <taxon>Pseudonocardiales</taxon>
        <taxon>Pseudonocardiaceae</taxon>
        <taxon>Pseudonocardia</taxon>
    </lineage>
</organism>
<dbReference type="SUPFAM" id="SSF89550">
    <property type="entry name" value="PHP domain-like"/>
    <property type="match status" value="1"/>
</dbReference>
<dbReference type="SUPFAM" id="SSF50939">
    <property type="entry name" value="Sialidases"/>
    <property type="match status" value="1"/>
</dbReference>
<dbReference type="Proteomes" id="UP001500804">
    <property type="component" value="Unassembled WGS sequence"/>
</dbReference>
<keyword evidence="2" id="KW-1185">Reference proteome</keyword>
<protein>
    <recommendedName>
        <fullName evidence="3">DUF3604 domain-containing protein</fullName>
    </recommendedName>
</protein>
<dbReference type="InterPro" id="IPR022028">
    <property type="entry name" value="DUF3604"/>
</dbReference>
<dbReference type="Pfam" id="PF12228">
    <property type="entry name" value="DUF3604"/>
    <property type="match status" value="1"/>
</dbReference>
<sequence length="996" mass="107159">MGHGHGHGHGCAADHHRGEYTDRQRADLDLVLAFNHRLAHAVESCVDITDTVAALDPDPLRYMWVDEGAGQIPAQLERAAAVLDGAPPLAGQTRGAARPLAASRNAARPTVATGGGRTLVGWLEWVPDRGDRLVAELDGETAVVVDGPEDLFRPTAAMTADGTPWLLFGRSVDGGVAVWASRFDGTAWTEPELVSTTDGPSFNQEVLAHPDGSLHVCWQGRVGGGFGIFARRFAGAWERPRWVSEGATGNAWDPTLAAVPEGMAYAWSEYDGGSYAIVLRRGDAVRRLTGGTDYALHPSLATTTDGRLWCAFDVITVHGHGGSGPTKLRPRQRTADAVHGMRAPGDSVPPELLPEVSAGIRVVWVDGDELVTPPGELAPGLNVVPSALPRLQATPDGGLVVGFRVHRQLPLMTYYWEAAAQVLGPDGWLPPTTYTGTDATLEEVALADGVLVTQSDGRLDRALGWTEGFGGRECPYLADHHGAVIWHGVHGAGQVVLAEVGSAGPAAVGGTRAAVISSDGRREDRRWVAAAAEERYRVGDHTLYWGDLHRHSLVSRCTSGDEPSLEDFYRYAWDVNSYDFWAVTDHAENSTAFQWWSLQKIADLLHVPGRFVPLYGFEWTSADTGHQNVIYGDVPRGAPIFSAFAAGSTTPDGLWRGLAEHPDHPAITIPHHPGSAMVHNDWGYHDPRYSRLVEVFQACRGNYESESCFRQYSDGTAAGTFMLDGLRRGHRFGLIASSDHGHGASYVGVLARSLSRADVFDGLWSRRTCAATTRGVIADLRLGPHLMGSEVAWNGPRPLSVHARGYAELARVDILRDGEVVHSVRGEPALRDGHLRVDLRVEWGRADVTMCWDGRLRATGGGRLLLPEFVGPEVVAMDEGSVAWEHVTHSFGEPYGAQRGGVEVSVCGPPDAVVHVECGGRTAAFELTKLAAGAVVLDDELPGELALQPAVGALLGLGVHELDVPLVDDSTAPAFYYARVFQVDGEMAWTSPIWVE</sequence>
<gene>
    <name evidence="1" type="ORF">GCM10023320_46350</name>
</gene>
<comment type="caution">
    <text evidence="1">The sequence shown here is derived from an EMBL/GenBank/DDBJ whole genome shotgun (WGS) entry which is preliminary data.</text>
</comment>
<dbReference type="EMBL" id="BAABJO010000018">
    <property type="protein sequence ID" value="GAA5128086.1"/>
    <property type="molecule type" value="Genomic_DNA"/>
</dbReference>
<reference evidence="2" key="1">
    <citation type="journal article" date="2019" name="Int. J. Syst. Evol. Microbiol.">
        <title>The Global Catalogue of Microorganisms (GCM) 10K type strain sequencing project: providing services to taxonomists for standard genome sequencing and annotation.</title>
        <authorList>
            <consortium name="The Broad Institute Genomics Platform"/>
            <consortium name="The Broad Institute Genome Sequencing Center for Infectious Disease"/>
            <person name="Wu L."/>
            <person name="Ma J."/>
        </authorList>
    </citation>
    <scope>NUCLEOTIDE SEQUENCE [LARGE SCALE GENOMIC DNA]</scope>
    <source>
        <strain evidence="2">JCM 18302</strain>
    </source>
</reference>
<accession>A0ABP9NRE8</accession>
<proteinExistence type="predicted"/>
<dbReference type="InterPro" id="IPR016195">
    <property type="entry name" value="Pol/histidinol_Pase-like"/>
</dbReference>
<dbReference type="RefSeq" id="WP_345607394.1">
    <property type="nucleotide sequence ID" value="NZ_BAABJO010000018.1"/>
</dbReference>
<dbReference type="InterPro" id="IPR036278">
    <property type="entry name" value="Sialidase_sf"/>
</dbReference>
<name>A0ABP9NRE8_9PSEU</name>
<evidence type="ECO:0008006" key="3">
    <source>
        <dbReference type="Google" id="ProtNLM"/>
    </source>
</evidence>
<evidence type="ECO:0000313" key="2">
    <source>
        <dbReference type="Proteomes" id="UP001500804"/>
    </source>
</evidence>